<evidence type="ECO:0000259" key="8">
    <source>
        <dbReference type="PROSITE" id="PS50011"/>
    </source>
</evidence>
<dbReference type="InterPro" id="IPR011990">
    <property type="entry name" value="TPR-like_helical_dom_sf"/>
</dbReference>
<dbReference type="SUPFAM" id="SSF48452">
    <property type="entry name" value="TPR-like"/>
    <property type="match status" value="1"/>
</dbReference>
<dbReference type="Gene3D" id="3.30.450.20">
    <property type="entry name" value="PAS domain"/>
    <property type="match status" value="1"/>
</dbReference>
<dbReference type="Pfam" id="PF01590">
    <property type="entry name" value="GAF"/>
    <property type="match status" value="1"/>
</dbReference>
<dbReference type="InterPro" id="IPR005467">
    <property type="entry name" value="His_kinase_dom"/>
</dbReference>
<feature type="domain" description="PAC" evidence="11">
    <location>
        <begin position="1640"/>
        <end position="1691"/>
    </location>
</feature>
<dbReference type="Pfam" id="PF13191">
    <property type="entry name" value="AAA_16"/>
    <property type="match status" value="1"/>
</dbReference>
<evidence type="ECO:0000259" key="11">
    <source>
        <dbReference type="PROSITE" id="PS50113"/>
    </source>
</evidence>
<dbReference type="CDD" id="cd00082">
    <property type="entry name" value="HisKA"/>
    <property type="match status" value="1"/>
</dbReference>
<dbReference type="InterPro" id="IPR003661">
    <property type="entry name" value="HisK_dim/P_dom"/>
</dbReference>
<dbReference type="Pfam" id="PF08447">
    <property type="entry name" value="PAS_3"/>
    <property type="match status" value="1"/>
</dbReference>
<dbReference type="STRING" id="1781255.BH720_03745"/>
<dbReference type="InterPro" id="IPR000719">
    <property type="entry name" value="Prot_kinase_dom"/>
</dbReference>
<feature type="region of interest" description="Disordered" evidence="7">
    <location>
        <begin position="104"/>
        <end position="123"/>
    </location>
</feature>
<gene>
    <name evidence="12" type="ORF">BH720_03745</name>
</gene>
<dbReference type="GO" id="GO:0009882">
    <property type="term" value="F:blue light photoreceptor activity"/>
    <property type="evidence" value="ECO:0007669"/>
    <property type="project" value="UniProtKB-ARBA"/>
</dbReference>
<evidence type="ECO:0000256" key="1">
    <source>
        <dbReference type="ARBA" id="ARBA00000085"/>
    </source>
</evidence>
<organism evidence="12">
    <name type="scientific">Desertifilum tharense IPPAS B-1220</name>
    <dbReference type="NCBI Taxonomy" id="1781255"/>
    <lineage>
        <taxon>Bacteria</taxon>
        <taxon>Bacillati</taxon>
        <taxon>Cyanobacteriota</taxon>
        <taxon>Cyanophyceae</taxon>
        <taxon>Desertifilales</taxon>
        <taxon>Desertifilaceae</taxon>
        <taxon>Desertifilum</taxon>
    </lineage>
</organism>
<comment type="caution">
    <text evidence="12">The sequence shown here is derived from an EMBL/GenBank/DDBJ whole genome shotgun (WGS) entry which is preliminary data.</text>
</comment>
<dbReference type="Gene3D" id="1.10.510.10">
    <property type="entry name" value="Transferase(Phosphotransferase) domain 1"/>
    <property type="match status" value="1"/>
</dbReference>
<dbReference type="SUPFAM" id="SSF55785">
    <property type="entry name" value="PYP-like sensor domain (PAS domain)"/>
    <property type="match status" value="1"/>
</dbReference>
<sequence>MQTTANFAMTIPGYKLVEQLYSGSRTLVHRAIRETDQHPVVIKVLKRDYPGFSELLQFNNQYTIAKNLQLTGVVTPYSLEPYCNSYALVMEDFGGISLRQYSRSMSGSDRATHNHQSPESPKPTMALPVSEFLAIALQLADILNGLHHNRVIHKDLKPANILIHPDTKQIKLIDFSISSLLPRETQAIQPPSVLEGTLAYLSPEQTGRMNRGIDYRSDFYSLGVTFFELLSGQLPFTSIDPMELVHCHIAVQPPLVHTLNCEVPPILSEIVAKLMAKNAENRYQSALGLKHDLEQCLMQWQEKGAMAGFALGQRDLSDQFLIPEHLYGRDAEVRELLSAFNRVSEGKTELLLVAGFSGIGKTAVINEVHKPIVRQRGYFIKGKYDQFQRNIPFSAFVQAFRDLMGQLLSETDGHLQQWKACILNALGENAQVLIEVIPELEQIVGPQPPVLELSGSAAQNRFNLLFQKFIQVFATPDRPLVIFIDDLQWADSASLKLLQLLMEDTGHLLLLGAYRDNEVSPSHPLMQALEEIQSARAAVNTIVLAPLDHSSVNQLIADTLSCDLELAWPLTELVMVKTKGNPFFTTQFLKALHEDGLITFNTSGHYWECNIAWVRQLSLSDDVVEFMAQQLQKLPVATQTVLKLAACVGNQFDLATLAIVHESSQSETAADLWKALQDGLVLPTSEVYKFYHQDRQGMRISDRQFNVNPPSTTLSSYRFLHDRVQQAAYSLIPESQKKSAHLKIGQLLLKNTSSDALEARIFDIVHQINEGSEIIAQQSEKTELARLNLMAGKKAKVSTAYKAAVKYFALGIDMLLESSWQTHYPLTIDLYRECAECEYLTGSFERAEELFNLILDKAEDKFDRASVYGIQMYLKMTQGENIKASLEAGLKGLSIMGMTLPSTPDVQQAMIQTQLETLHGQMNAIRPVDCFDLPKMTDPVQRVCMSLLADLWASAYMAGAQNLSCLLPILMINLSLKYGNAESSSFAYCLYGMSLANQGDYKTAYEFGSLALKLDRALNNTQFIPKTNNIFAHTINPYNQHLRTNVPISQQSFQASQETGNLVFGVWAVSFLIWAMLIKGDRLSDVYAETEKYWDYVQQVNDANMLYAFTLQRQFLLHLQGISNSTDLLPDSDHLDERNTPYIDVWRQKGNFEHGINWYCFLKLQLAYLYGRHEEAIAVAEEAEKTLPTNAGFFPIIQYHFYYPLNLAALYPTAPLEQQNQYWATMQQHQQILSNWTEHCPYNFLHRHLLLSAEMAKLSGNRPEASELYDRAIAAAKENEYVQEEALANELAAKFYLEWSKDRIAQEYLIEAYYGYARWGASTKIADLETRYPKLLAPILQQPSVPLSTTETLLTLPSSATSSGSASVLDLVAILKASQTLSSEIEWEKLLSTLLHVVMENAGADKCVLLLLEDNHLAIRAIHTKTHQTGVQAQERTLLDLQPLESSLDVPIGLINTVRRSLQPTVLVNALADSQWMADPYIQQQQPKSILCTPILQQGKLLGVLYLENNLTTGAFTSDRVEILNAICAQTAISLLNARLYQESQTYAQQLERSLKQLEISEARIQRLADNVPGMIYQLRVTAEGDMSMPYVSSGCYTLYGVKPEEVIAGTKNLQAMKHPDDVAGVIQGMRDSLRDLTPFRHEWRIITTSGEIKWVQGISRPDRQADGSILWDGVLIDISDRKRAESAILQKSQELEKALQNLQQAQLQVIQSEKMSSLGQMVAGVAHEINNPINFIHGNLNHLEEYTQDLLDLVDLYQQSYPHPAAPIQDRLEEIELPFLSEDLIKVMQSMRVGTNRIREIVLSLRNFSRLDEAEVKDVNIHEGIDSTLTILHNRLKTRAERPEIQVIKDYGNLPLVECYAGQLNQVFMNIISNAIDALEERDRQRLYQDIESNPSTISIRTEITPNNGIGIYIADNGPGMQEQVRQRIFDPFFTTKPVGKGTGLGLSISYQIVTEKHAGKLWCNSSPDQGTQFILEIPIKSCKAS</sequence>
<dbReference type="SUPFAM" id="SSF56112">
    <property type="entry name" value="Protein kinase-like (PK-like)"/>
    <property type="match status" value="1"/>
</dbReference>
<comment type="catalytic activity">
    <reaction evidence="1">
        <text>ATP + protein L-histidine = ADP + protein N-phospho-L-histidine.</text>
        <dbReference type="EC" id="2.7.13.3"/>
    </reaction>
</comment>
<keyword evidence="5" id="KW-0902">Two-component regulatory system</keyword>
<evidence type="ECO:0000256" key="7">
    <source>
        <dbReference type="SAM" id="MobiDB-lite"/>
    </source>
</evidence>
<evidence type="ECO:0000259" key="10">
    <source>
        <dbReference type="PROSITE" id="PS50112"/>
    </source>
</evidence>
<dbReference type="InterPro" id="IPR013655">
    <property type="entry name" value="PAS_fold_3"/>
</dbReference>
<evidence type="ECO:0000256" key="4">
    <source>
        <dbReference type="ARBA" id="ARBA00022777"/>
    </source>
</evidence>
<dbReference type="Gene3D" id="3.40.50.300">
    <property type="entry name" value="P-loop containing nucleotide triphosphate hydrolases"/>
    <property type="match status" value="1"/>
</dbReference>
<dbReference type="InterPro" id="IPR035965">
    <property type="entry name" value="PAS-like_dom_sf"/>
</dbReference>
<dbReference type="InterPro" id="IPR019734">
    <property type="entry name" value="TPR_rpt"/>
</dbReference>
<dbReference type="Gene3D" id="1.10.287.130">
    <property type="match status" value="1"/>
</dbReference>
<dbReference type="NCBIfam" id="TIGR00229">
    <property type="entry name" value="sensory_box"/>
    <property type="match status" value="1"/>
</dbReference>
<evidence type="ECO:0000256" key="3">
    <source>
        <dbReference type="ARBA" id="ARBA00022553"/>
    </source>
</evidence>
<dbReference type="OrthoDB" id="573511at2"/>
<feature type="compositionally biased region" description="Polar residues" evidence="7">
    <location>
        <begin position="104"/>
        <end position="119"/>
    </location>
</feature>
<dbReference type="GO" id="GO:0000155">
    <property type="term" value="F:phosphorelay sensor kinase activity"/>
    <property type="evidence" value="ECO:0007669"/>
    <property type="project" value="InterPro"/>
</dbReference>
<dbReference type="InterPro" id="IPR036890">
    <property type="entry name" value="HATPase_C_sf"/>
</dbReference>
<dbReference type="InterPro" id="IPR027417">
    <property type="entry name" value="P-loop_NTPase"/>
</dbReference>
<dbReference type="SMART" id="SM00065">
    <property type="entry name" value="GAF"/>
    <property type="match status" value="1"/>
</dbReference>
<keyword evidence="3" id="KW-0597">Phosphoprotein</keyword>
<dbReference type="Gene3D" id="3.30.565.10">
    <property type="entry name" value="Histidine kinase-like ATPase, C-terminal domain"/>
    <property type="match status" value="1"/>
</dbReference>
<dbReference type="PROSITE" id="PS50112">
    <property type="entry name" value="PAS"/>
    <property type="match status" value="1"/>
</dbReference>
<proteinExistence type="predicted"/>
<dbReference type="PROSITE" id="PS50011">
    <property type="entry name" value="PROTEIN_KINASE_DOM"/>
    <property type="match status" value="1"/>
</dbReference>
<dbReference type="PANTHER" id="PTHR43642:SF1">
    <property type="entry name" value="HYBRID SIGNAL TRANSDUCTION HISTIDINE KINASE G"/>
    <property type="match status" value="1"/>
</dbReference>
<dbReference type="Pfam" id="PF00069">
    <property type="entry name" value="Pkinase"/>
    <property type="match status" value="1"/>
</dbReference>
<dbReference type="CDD" id="cd14014">
    <property type="entry name" value="STKc_PknB_like"/>
    <property type="match status" value="1"/>
</dbReference>
<dbReference type="SUPFAM" id="SSF55781">
    <property type="entry name" value="GAF domain-like"/>
    <property type="match status" value="1"/>
</dbReference>
<dbReference type="CDD" id="cd00130">
    <property type="entry name" value="PAS"/>
    <property type="match status" value="1"/>
</dbReference>
<dbReference type="InterPro" id="IPR000014">
    <property type="entry name" value="PAS"/>
</dbReference>
<dbReference type="SUPFAM" id="SSF52540">
    <property type="entry name" value="P-loop containing nucleoside triphosphate hydrolases"/>
    <property type="match status" value="1"/>
</dbReference>
<dbReference type="SMART" id="SM00387">
    <property type="entry name" value="HATPase_c"/>
    <property type="match status" value="1"/>
</dbReference>
<protein>
    <recommendedName>
        <fullName evidence="2">histidine kinase</fullName>
        <ecNumber evidence="2">2.7.13.3</ecNumber>
    </recommendedName>
</protein>
<dbReference type="InterPro" id="IPR008271">
    <property type="entry name" value="Ser/Thr_kinase_AS"/>
</dbReference>
<name>A0A1E5QPC4_9CYAN</name>
<evidence type="ECO:0000259" key="9">
    <source>
        <dbReference type="PROSITE" id="PS50109"/>
    </source>
</evidence>
<dbReference type="GO" id="GO:0005524">
    <property type="term" value="F:ATP binding"/>
    <property type="evidence" value="ECO:0007669"/>
    <property type="project" value="InterPro"/>
</dbReference>
<feature type="coiled-coil region" evidence="6">
    <location>
        <begin position="1682"/>
        <end position="1716"/>
    </location>
</feature>
<dbReference type="PANTHER" id="PTHR43642">
    <property type="entry name" value="HYBRID SIGNAL TRANSDUCTION HISTIDINE KINASE G"/>
    <property type="match status" value="1"/>
</dbReference>
<dbReference type="Pfam" id="PF02518">
    <property type="entry name" value="HATPase_c"/>
    <property type="match status" value="1"/>
</dbReference>
<dbReference type="SMART" id="SM00220">
    <property type="entry name" value="S_TKc"/>
    <property type="match status" value="1"/>
</dbReference>
<dbReference type="Gene3D" id="3.30.450.40">
    <property type="match status" value="1"/>
</dbReference>
<keyword evidence="4 12" id="KW-0418">Kinase</keyword>
<dbReference type="InterPro" id="IPR003594">
    <property type="entry name" value="HATPase_dom"/>
</dbReference>
<dbReference type="InterPro" id="IPR036097">
    <property type="entry name" value="HisK_dim/P_sf"/>
</dbReference>
<feature type="domain" description="PAS" evidence="10">
    <location>
        <begin position="1561"/>
        <end position="1637"/>
    </location>
</feature>
<dbReference type="InterPro" id="IPR004358">
    <property type="entry name" value="Sig_transdc_His_kin-like_C"/>
</dbReference>
<evidence type="ECO:0000256" key="2">
    <source>
        <dbReference type="ARBA" id="ARBA00012438"/>
    </source>
</evidence>
<dbReference type="SUPFAM" id="SSF55874">
    <property type="entry name" value="ATPase domain of HSP90 chaperone/DNA topoisomerase II/histidine kinase"/>
    <property type="match status" value="1"/>
</dbReference>
<dbReference type="InterPro" id="IPR029016">
    <property type="entry name" value="GAF-like_dom_sf"/>
</dbReference>
<dbReference type="InterPro" id="IPR003018">
    <property type="entry name" value="GAF"/>
</dbReference>
<dbReference type="PROSITE" id="PS00108">
    <property type="entry name" value="PROTEIN_KINASE_ST"/>
    <property type="match status" value="1"/>
</dbReference>
<evidence type="ECO:0000256" key="6">
    <source>
        <dbReference type="SAM" id="Coils"/>
    </source>
</evidence>
<keyword evidence="4 12" id="KW-0808">Transferase</keyword>
<dbReference type="SMART" id="SM00028">
    <property type="entry name" value="TPR"/>
    <property type="match status" value="3"/>
</dbReference>
<accession>A0A1E5QPC4</accession>
<dbReference type="PRINTS" id="PR00344">
    <property type="entry name" value="BCTRLSENSOR"/>
</dbReference>
<evidence type="ECO:0000313" key="12">
    <source>
        <dbReference type="EMBL" id="OEJ76471.1"/>
    </source>
</evidence>
<dbReference type="PROSITE" id="PS50109">
    <property type="entry name" value="HIS_KIN"/>
    <property type="match status" value="1"/>
</dbReference>
<evidence type="ECO:0000256" key="5">
    <source>
        <dbReference type="ARBA" id="ARBA00023012"/>
    </source>
</evidence>
<reference evidence="12" key="1">
    <citation type="submission" date="2016-09" db="EMBL/GenBank/DDBJ databases">
        <title>Draft genome of thermotolerant cyanobacterium Desertifilum sp. strain IPPAS B-1220.</title>
        <authorList>
            <person name="Sinetova M.A."/>
            <person name="Bolakhan K."/>
            <person name="Zayadan B.K."/>
            <person name="Mironov K.S."/>
            <person name="Ustinova V."/>
            <person name="Kupriyanova E.V."/>
            <person name="Sidorov R.A."/>
            <person name="Skrypnik A.N."/>
            <person name="Gogoleva N.E."/>
            <person name="Gogolev Y.V."/>
            <person name="Los D.A."/>
        </authorList>
    </citation>
    <scope>NUCLEOTIDE SEQUENCE [LARGE SCALE GENOMIC DNA]</scope>
    <source>
        <strain evidence="12">IPPAS B-1220</strain>
    </source>
</reference>
<keyword evidence="6" id="KW-0175">Coiled coil</keyword>
<dbReference type="InterPro" id="IPR011009">
    <property type="entry name" value="Kinase-like_dom_sf"/>
</dbReference>
<feature type="domain" description="Histidine kinase" evidence="9">
    <location>
        <begin position="1725"/>
        <end position="1983"/>
    </location>
</feature>
<dbReference type="InterPro" id="IPR000700">
    <property type="entry name" value="PAS-assoc_C"/>
</dbReference>
<dbReference type="SMART" id="SM00388">
    <property type="entry name" value="HisKA"/>
    <property type="match status" value="1"/>
</dbReference>
<dbReference type="SUPFAM" id="SSF47384">
    <property type="entry name" value="Homodimeric domain of signal transducing histidine kinase"/>
    <property type="match status" value="1"/>
</dbReference>
<dbReference type="InterPro" id="IPR041664">
    <property type="entry name" value="AAA_16"/>
</dbReference>
<dbReference type="InterPro" id="IPR053159">
    <property type="entry name" value="Hybrid_Histidine_Kinase"/>
</dbReference>
<feature type="domain" description="Protein kinase" evidence="8">
    <location>
        <begin position="14"/>
        <end position="294"/>
    </location>
</feature>
<dbReference type="EMBL" id="MJGC01000037">
    <property type="protein sequence ID" value="OEJ76471.1"/>
    <property type="molecule type" value="Genomic_DNA"/>
</dbReference>
<dbReference type="EC" id="2.7.13.3" evidence="2"/>
<dbReference type="PROSITE" id="PS50113">
    <property type="entry name" value="PAC"/>
    <property type="match status" value="1"/>
</dbReference>
<feature type="coiled-coil region" evidence="6">
    <location>
        <begin position="1541"/>
        <end position="1571"/>
    </location>
</feature>